<accession>A0A061AU12</accession>
<dbReference type="PANTHER" id="PTHR36166:SF1">
    <property type="entry name" value="SRPBCC DOMAIN-CONTAINING PROTEIN"/>
    <property type="match status" value="1"/>
</dbReference>
<name>A0A061AU12_CYBFA</name>
<dbReference type="PANTHER" id="PTHR36166">
    <property type="entry name" value="CHROMOSOME 9, WHOLE GENOME SHOTGUN SEQUENCE"/>
    <property type="match status" value="1"/>
</dbReference>
<organism evidence="1">
    <name type="scientific">Cyberlindnera fabianii</name>
    <name type="common">Yeast</name>
    <name type="synonym">Hansenula fabianii</name>
    <dbReference type="NCBI Taxonomy" id="36022"/>
    <lineage>
        <taxon>Eukaryota</taxon>
        <taxon>Fungi</taxon>
        <taxon>Dikarya</taxon>
        <taxon>Ascomycota</taxon>
        <taxon>Saccharomycotina</taxon>
        <taxon>Saccharomycetes</taxon>
        <taxon>Phaffomycetales</taxon>
        <taxon>Phaffomycetaceae</taxon>
        <taxon>Cyberlindnera</taxon>
    </lineage>
</organism>
<reference evidence="1" key="1">
    <citation type="journal article" date="2014" name="Genome Announc.">
        <title>Genome sequence of the yeast Cyberlindnera fabianii (Hansenula fabianii).</title>
        <authorList>
            <person name="Freel K.C."/>
            <person name="Sarilar V."/>
            <person name="Neuveglise C."/>
            <person name="Devillers H."/>
            <person name="Friedrich A."/>
            <person name="Schacherer J."/>
        </authorList>
    </citation>
    <scope>NUCLEOTIDE SEQUENCE</scope>
    <source>
        <strain evidence="1">YJS4271</strain>
    </source>
</reference>
<dbReference type="Pfam" id="PF10604">
    <property type="entry name" value="Polyketide_cyc2"/>
    <property type="match status" value="1"/>
</dbReference>
<sequence length="176" mass="20110">MCTQQIQSSLIFRETLNHMMSFFKQTITTEITINATQEQVRRALLDFTSWDEWNPMVNQVTLGDKTPEELEPGDEIGVNFVVLGDMAAEVEILSNTESEFSWVGKLLTGYVFQGRHFFKFTALEETGVTKTKFVHGEDFSGALVPIYFALSSVEKSRKNYINLNKRFKAHVEKLAL</sequence>
<proteinExistence type="predicted"/>
<dbReference type="Gene3D" id="3.30.530.20">
    <property type="match status" value="1"/>
</dbReference>
<dbReference type="PhylomeDB" id="A0A061AU12"/>
<protein>
    <submittedName>
        <fullName evidence="1">CYFA0S06e02102g1_1</fullName>
    </submittedName>
</protein>
<dbReference type="VEuPathDB" id="FungiDB:BON22_1265"/>
<dbReference type="InterPro" id="IPR019587">
    <property type="entry name" value="Polyketide_cyclase/dehydratase"/>
</dbReference>
<dbReference type="SUPFAM" id="SSF55961">
    <property type="entry name" value="Bet v1-like"/>
    <property type="match status" value="1"/>
</dbReference>
<dbReference type="EMBL" id="LK052891">
    <property type="protein sequence ID" value="CDR41121.1"/>
    <property type="molecule type" value="Genomic_DNA"/>
</dbReference>
<dbReference type="OrthoDB" id="509124at2759"/>
<evidence type="ECO:0000313" key="1">
    <source>
        <dbReference type="EMBL" id="CDR41121.1"/>
    </source>
</evidence>
<dbReference type="InterPro" id="IPR023393">
    <property type="entry name" value="START-like_dom_sf"/>
</dbReference>
<dbReference type="CDD" id="cd07822">
    <property type="entry name" value="SRPBCC_4"/>
    <property type="match status" value="1"/>
</dbReference>
<gene>
    <name evidence="1" type="ORF">CYFA0S_06e02102g</name>
</gene>
<dbReference type="AlphaFoldDB" id="A0A061AU12"/>